<feature type="domain" description="DUF695" evidence="1">
    <location>
        <begin position="21"/>
        <end position="146"/>
    </location>
</feature>
<dbReference type="RefSeq" id="WP_092123522.1">
    <property type="nucleotide sequence ID" value="NZ_FNTH01000001.1"/>
</dbReference>
<evidence type="ECO:0000313" key="3">
    <source>
        <dbReference type="Proteomes" id="UP000198992"/>
    </source>
</evidence>
<protein>
    <recommendedName>
        <fullName evidence="1">DUF695 domain-containing protein</fullName>
    </recommendedName>
</protein>
<dbReference type="AlphaFoldDB" id="A0A1H5ESC8"/>
<dbReference type="OrthoDB" id="277501at2"/>
<name>A0A1H5ESC8_9BRAD</name>
<evidence type="ECO:0000313" key="2">
    <source>
        <dbReference type="EMBL" id="SED93990.1"/>
    </source>
</evidence>
<gene>
    <name evidence="2" type="ORF">SAMN05444164_6358</name>
</gene>
<sequence length="163" mass="18696">MTGKTFNIQIPEAHFTLFDAERDGLPEVIVVNDALLAFPHPELFPWHLRVRLLIEETVQNGMPSPTESKLLFEIGDAIEAAVLYGCTQLGAKNALFLARSTWNEVRELLFQVHDPEIADAALRHLLKSRNWPREWEYRMHEDAQWKEAAYVFALFPLARGNDA</sequence>
<dbReference type="Pfam" id="PF05117">
    <property type="entry name" value="DUF695"/>
    <property type="match status" value="1"/>
</dbReference>
<dbReference type="Proteomes" id="UP000198992">
    <property type="component" value="Unassembled WGS sequence"/>
</dbReference>
<organism evidence="2 3">
    <name type="scientific">Bradyrhizobium erythrophlei</name>
    <dbReference type="NCBI Taxonomy" id="1437360"/>
    <lineage>
        <taxon>Bacteria</taxon>
        <taxon>Pseudomonadati</taxon>
        <taxon>Pseudomonadota</taxon>
        <taxon>Alphaproteobacteria</taxon>
        <taxon>Hyphomicrobiales</taxon>
        <taxon>Nitrobacteraceae</taxon>
        <taxon>Bradyrhizobium</taxon>
    </lineage>
</organism>
<proteinExistence type="predicted"/>
<evidence type="ECO:0000259" key="1">
    <source>
        <dbReference type="Pfam" id="PF05117"/>
    </source>
</evidence>
<reference evidence="2 3" key="1">
    <citation type="submission" date="2016-10" db="EMBL/GenBank/DDBJ databases">
        <authorList>
            <person name="de Groot N.N."/>
        </authorList>
    </citation>
    <scope>NUCLEOTIDE SEQUENCE [LARGE SCALE GENOMIC DNA]</scope>
    <source>
        <strain evidence="2 3">MT12</strain>
    </source>
</reference>
<accession>A0A1H5ESC8</accession>
<dbReference type="EMBL" id="FNTH01000001">
    <property type="protein sequence ID" value="SED93990.1"/>
    <property type="molecule type" value="Genomic_DNA"/>
</dbReference>
<dbReference type="InterPro" id="IPR016097">
    <property type="entry name" value="DUF695"/>
</dbReference>